<organism evidence="1">
    <name type="scientific">Paenibacillus ihbetae</name>
    <dbReference type="NCBI Taxonomy" id="1870820"/>
    <lineage>
        <taxon>Bacteria</taxon>
        <taxon>Bacillati</taxon>
        <taxon>Bacillota</taxon>
        <taxon>Bacilli</taxon>
        <taxon>Bacillales</taxon>
        <taxon>Paenibacillaceae</taxon>
        <taxon>Paenibacillus</taxon>
    </lineage>
</organism>
<gene>
    <name evidence="2" type="ORF">BBD40_09150</name>
    <name evidence="1" type="ORF">BBD41_26410</name>
</gene>
<dbReference type="Pfam" id="PF08002">
    <property type="entry name" value="DUF1697"/>
    <property type="match status" value="1"/>
</dbReference>
<dbReference type="AlphaFoldDB" id="A0A1B2E766"/>
<dbReference type="EMBL" id="MRVI01000001">
    <property type="protein sequence ID" value="OOC62007.1"/>
    <property type="molecule type" value="Genomic_DNA"/>
</dbReference>
<dbReference type="PANTHER" id="PTHR36439:SF1">
    <property type="entry name" value="DUF1697 DOMAIN-CONTAINING PROTEIN"/>
    <property type="match status" value="1"/>
</dbReference>
<evidence type="ECO:0000313" key="3">
    <source>
        <dbReference type="Proteomes" id="UP000189059"/>
    </source>
</evidence>
<dbReference type="Proteomes" id="UP000189059">
    <property type="component" value="Unassembled WGS sequence"/>
</dbReference>
<dbReference type="KEGG" id="pib:BBD41_26410"/>
<keyword evidence="3" id="KW-1185">Reference proteome</keyword>
<reference evidence="2 3" key="2">
    <citation type="submission" date="2016-12" db="EMBL/GenBank/DDBJ databases">
        <title>Genome sequencing and description of Paenibacillus sp. nov. from high altitude lake in the Indian Trans- Himalayas.</title>
        <authorList>
            <person name="Kiran S."/>
            <person name="Swarnkar M.K."/>
            <person name="Rana A."/>
            <person name="Tewari R."/>
            <person name="Gulati A."/>
        </authorList>
    </citation>
    <scope>NUCLEOTIDE SEQUENCE [LARGE SCALE GENOMIC DNA]</scope>
    <source>
        <strain evidence="2 3">IHBB 9951</strain>
    </source>
</reference>
<dbReference type="SUPFAM" id="SSF160379">
    <property type="entry name" value="SP0830-like"/>
    <property type="match status" value="1"/>
</dbReference>
<dbReference type="PANTHER" id="PTHR36439">
    <property type="entry name" value="BLL4334 PROTEIN"/>
    <property type="match status" value="1"/>
</dbReference>
<evidence type="ECO:0000313" key="2">
    <source>
        <dbReference type="EMBL" id="OOC62007.1"/>
    </source>
</evidence>
<sequence length="186" mass="20682">MTIYIALLRGINVGGHHKIKMADLKAMLAGLGLSRVQTYIQSGNVLFESPKSKTELKELFEKGIRETFGYSISVIFRTEAEMEDIIRSCPFSEAMIQEADEASAFVSFYVGMLPDAPSQEEVDKLVAAANEEETIRCIGSNIYLLLRKSARDSKLTNQLQKLSVPVTMRNWKTTNKLAQLAAAMKA</sequence>
<dbReference type="Gene3D" id="3.30.70.1280">
    <property type="entry name" value="SP0830-like domains"/>
    <property type="match status" value="1"/>
</dbReference>
<dbReference type="EMBL" id="CP016809">
    <property type="protein sequence ID" value="ANY75824.1"/>
    <property type="molecule type" value="Genomic_DNA"/>
</dbReference>
<dbReference type="RefSeq" id="WP_077566812.1">
    <property type="nucleotide sequence ID" value="NZ_CP016809.1"/>
</dbReference>
<reference evidence="1" key="1">
    <citation type="submission" date="2016-08" db="EMBL/GenBank/DDBJ databases">
        <title>Complete Genome Seqeunce of Paenibacillus sp. nov. IHBB 9852 from high altitute lake of Indian trans-Himalayas.</title>
        <authorList>
            <person name="Kiran S."/>
            <person name="Swarnkar M.K."/>
            <person name="Rana A."/>
            <person name="Tewari R."/>
            <person name="Gulati A."/>
        </authorList>
    </citation>
    <scope>NUCLEOTIDE SEQUENCE [LARGE SCALE GENOMIC DNA]</scope>
    <source>
        <strain evidence="1">IHBB 9852</strain>
    </source>
</reference>
<dbReference type="OrthoDB" id="9806494at2"/>
<proteinExistence type="predicted"/>
<name>A0A1B2E766_9BACL</name>
<dbReference type="PIRSF" id="PIRSF008502">
    <property type="entry name" value="UCP008502"/>
    <property type="match status" value="1"/>
</dbReference>
<protein>
    <submittedName>
        <fullName evidence="1">Cytoplasmic protein</fullName>
    </submittedName>
</protein>
<accession>A0A1B2E766</accession>
<dbReference type="InterPro" id="IPR012545">
    <property type="entry name" value="DUF1697"/>
</dbReference>
<evidence type="ECO:0000313" key="1">
    <source>
        <dbReference type="EMBL" id="ANY75824.1"/>
    </source>
</evidence>